<dbReference type="PANTHER" id="PTHR30441:SF4">
    <property type="entry name" value="PROTEIN ASMA"/>
    <property type="match status" value="1"/>
</dbReference>
<dbReference type="GO" id="GO:0090313">
    <property type="term" value="P:regulation of protein targeting to membrane"/>
    <property type="evidence" value="ECO:0007669"/>
    <property type="project" value="TreeGrafter"/>
</dbReference>
<dbReference type="InterPro" id="IPR052894">
    <property type="entry name" value="AsmA-related"/>
</dbReference>
<geneLocation type="plasmid" evidence="4 6">
    <name>19</name>
</geneLocation>
<accession>A0A0W0R1E7</accession>
<dbReference type="EMBL" id="LNKA01000016">
    <property type="protein sequence ID" value="KTC64915.1"/>
    <property type="molecule type" value="Genomic_DNA"/>
</dbReference>
<keyword evidence="1" id="KW-0812">Transmembrane</keyword>
<dbReference type="GO" id="GO:0005886">
    <property type="term" value="C:plasma membrane"/>
    <property type="evidence" value="ECO:0007669"/>
    <property type="project" value="TreeGrafter"/>
</dbReference>
<keyword evidence="5" id="KW-1185">Reference proteome</keyword>
<evidence type="ECO:0000313" key="4">
    <source>
        <dbReference type="EMBL" id="VEH85598.1"/>
    </source>
</evidence>
<feature type="domain" description="AsmA" evidence="2">
    <location>
        <begin position="9"/>
        <end position="163"/>
    </location>
</feature>
<dbReference type="STRING" id="45056.Lade_1722"/>
<gene>
    <name evidence="3" type="ORF">Lade_1722</name>
    <name evidence="4" type="ORF">NCTC12735_01233</name>
</gene>
<sequence length="518" mass="58454">MMNLIQKIIFSLIALGLVSFIFIWYLTKSVSLEVIHDLFNKQLSELTPLHSEIKGNIRWQIFPKPGVKITNVKLENVSSFPHYALFIEDVFLNLQWGALFKGKLVFTQLHADDFTLTFNLNEKNHEIQAVVTKPKEQQVLEKVKKIPQFSINNLLLTHGQITILYGDKQFILSGLQMGATQLNLHNDFFPIIVKGNLLASLPNDHFSSSFHFKGRTHLKALILNPIKFLKEKGLEGQLTVTNLRYKDIAIDTIKTTLLSSADELILNPLNLSLYGGESVGDLSYNFVAQKLSINQTATTINSNHLINNLLGLNLVNGLLDFSIHASVRLKDDNWKDDIQGNGSLTIKEGVLYGINLNKLAKDLTSRVHALFTNDELDLKLALKPEIFRPISYENGQTHFDLLSIQYRLHNSFFLNDTLLLQTNNLQLSGNGHINLQDLQVDNELGVKLLTQDVLLEKLQTFLNGNLPLRLTGKITNPVLVADADKINPFVSKVLLEKSLHQPIKHLKNSLKNLLNEIS</sequence>
<dbReference type="EMBL" id="LR134428">
    <property type="protein sequence ID" value="VEH85598.1"/>
    <property type="molecule type" value="Genomic_DNA"/>
</dbReference>
<dbReference type="Pfam" id="PF05170">
    <property type="entry name" value="AsmA"/>
    <property type="match status" value="2"/>
</dbReference>
<evidence type="ECO:0000313" key="3">
    <source>
        <dbReference type="EMBL" id="KTC64915.1"/>
    </source>
</evidence>
<reference evidence="3 5" key="1">
    <citation type="submission" date="2015-11" db="EMBL/GenBank/DDBJ databases">
        <title>Identification of large and diverse effector repertoires of 38 Legionella species.</title>
        <authorList>
            <person name="Burstein D."/>
            <person name="Amaro F."/>
            <person name="Zusman T."/>
            <person name="Lifshitz Z."/>
            <person name="Cohen O."/>
            <person name="Gilbert J.A."/>
            <person name="Pupko T."/>
            <person name="Shuman H.A."/>
            <person name="Segal G."/>
        </authorList>
    </citation>
    <scope>NUCLEOTIDE SEQUENCE [LARGE SCALE GENOMIC DNA]</scope>
    <source>
        <strain evidence="3 5">1762-AUS-E</strain>
    </source>
</reference>
<protein>
    <submittedName>
        <fullName evidence="3">Putative asmA protein</fullName>
    </submittedName>
</protein>
<feature type="transmembrane region" description="Helical" evidence="1">
    <location>
        <begin position="7"/>
        <end position="26"/>
    </location>
</feature>
<evidence type="ECO:0000313" key="6">
    <source>
        <dbReference type="Proteomes" id="UP000281170"/>
    </source>
</evidence>
<dbReference type="PANTHER" id="PTHR30441">
    <property type="entry name" value="DUF748 DOMAIN-CONTAINING PROTEIN"/>
    <property type="match status" value="1"/>
</dbReference>
<dbReference type="KEGG" id="ladl:NCTC12735_01233"/>
<proteinExistence type="predicted"/>
<organism evidence="3 5">
    <name type="scientific">Legionella adelaidensis</name>
    <dbReference type="NCBI Taxonomy" id="45056"/>
    <lineage>
        <taxon>Bacteria</taxon>
        <taxon>Pseudomonadati</taxon>
        <taxon>Pseudomonadota</taxon>
        <taxon>Gammaproteobacteria</taxon>
        <taxon>Legionellales</taxon>
        <taxon>Legionellaceae</taxon>
        <taxon>Legionella</taxon>
    </lineage>
</organism>
<dbReference type="AlphaFoldDB" id="A0A0W0R1E7"/>
<dbReference type="PATRIC" id="fig|45056.6.peg.1778"/>
<dbReference type="OrthoDB" id="9766390at2"/>
<dbReference type="RefSeq" id="WP_084758884.1">
    <property type="nucleotide sequence ID" value="NZ_CAAAHS010000011.1"/>
</dbReference>
<reference evidence="4 6" key="2">
    <citation type="submission" date="2018-12" db="EMBL/GenBank/DDBJ databases">
        <authorList>
            <consortium name="Pathogen Informatics"/>
        </authorList>
    </citation>
    <scope>NUCLEOTIDE SEQUENCE [LARGE SCALE GENOMIC DNA]</scope>
    <source>
        <strain evidence="4 6">NCTC12735</strain>
        <plasmid evidence="6">19</plasmid>
    </source>
</reference>
<feature type="domain" description="AsmA" evidence="2">
    <location>
        <begin position="223"/>
        <end position="380"/>
    </location>
</feature>
<keyword evidence="1" id="KW-0472">Membrane</keyword>
<evidence type="ECO:0000256" key="1">
    <source>
        <dbReference type="SAM" id="Phobius"/>
    </source>
</evidence>
<dbReference type="Proteomes" id="UP000281170">
    <property type="component" value="Plasmid 19"/>
</dbReference>
<evidence type="ECO:0000313" key="5">
    <source>
        <dbReference type="Proteomes" id="UP000054859"/>
    </source>
</evidence>
<keyword evidence="1" id="KW-1133">Transmembrane helix</keyword>
<dbReference type="InterPro" id="IPR007844">
    <property type="entry name" value="AsmA"/>
</dbReference>
<evidence type="ECO:0000259" key="2">
    <source>
        <dbReference type="Pfam" id="PF05170"/>
    </source>
</evidence>
<name>A0A0W0R1E7_9GAMM</name>
<keyword evidence="4" id="KW-0614">Plasmid</keyword>
<dbReference type="Proteomes" id="UP000054859">
    <property type="component" value="Unassembled WGS sequence"/>
</dbReference>